<reference evidence="5" key="1">
    <citation type="submission" date="2022-04" db="EMBL/GenBank/DDBJ databases">
        <authorList>
            <person name="Forde T."/>
        </authorList>
    </citation>
    <scope>NUCLEOTIDE SEQUENCE</scope>
    <source>
        <strain evidence="5">A18Y016a</strain>
        <strain evidence="4">A18Y020d</strain>
    </source>
</reference>
<dbReference type="RefSeq" id="WP_254006751.1">
    <property type="nucleotide sequence ID" value="NZ_OW659477.1"/>
</dbReference>
<dbReference type="EMBL" id="OW659477">
    <property type="protein sequence ID" value="CAH2763307.1"/>
    <property type="molecule type" value="Genomic_DNA"/>
</dbReference>
<evidence type="ECO:0000313" key="6">
    <source>
        <dbReference type="Proteomes" id="UP001154095"/>
    </source>
</evidence>
<keyword evidence="6" id="KW-1185">Reference proteome</keyword>
<evidence type="ECO:0000259" key="3">
    <source>
        <dbReference type="PROSITE" id="PS51186"/>
    </source>
</evidence>
<gene>
    <name evidence="5" type="primary">phnO</name>
    <name evidence="5" type="ORF">ERYAMS2_01660</name>
    <name evidence="4" type="ORF">ERYAMS_01365</name>
</gene>
<dbReference type="Gene3D" id="3.40.630.30">
    <property type="match status" value="1"/>
</dbReference>
<keyword evidence="1 5" id="KW-0808">Transferase</keyword>
<accession>A0AAU9VHS3</accession>
<dbReference type="GO" id="GO:0016747">
    <property type="term" value="F:acyltransferase activity, transferring groups other than amino-acyl groups"/>
    <property type="evidence" value="ECO:0007669"/>
    <property type="project" value="InterPro"/>
</dbReference>
<feature type="domain" description="N-acetyltransferase" evidence="3">
    <location>
        <begin position="1"/>
        <end position="140"/>
    </location>
</feature>
<keyword evidence="2 5" id="KW-0012">Acyltransferase</keyword>
<dbReference type="EC" id="2.3.1.-" evidence="5"/>
<protein>
    <submittedName>
        <fullName evidence="5">GNAT family N-acetyltransferase</fullName>
        <ecNumber evidence="5">2.3.1.-</ecNumber>
    </submittedName>
</protein>
<dbReference type="InterPro" id="IPR000182">
    <property type="entry name" value="GNAT_dom"/>
</dbReference>
<evidence type="ECO:0000256" key="2">
    <source>
        <dbReference type="ARBA" id="ARBA00023315"/>
    </source>
</evidence>
<dbReference type="InterPro" id="IPR016181">
    <property type="entry name" value="Acyl_CoA_acyltransferase"/>
</dbReference>
<evidence type="ECO:0000313" key="4">
    <source>
        <dbReference type="EMBL" id="CAH2763268.1"/>
    </source>
</evidence>
<sequence length="140" mass="16327">MIRKTQMDDLSSIWQLMNDLEDTEFPYELFCNAYESVFSNPYMHMFVYEVDKAVVGCLNMRIDVQLHHSGLIAEINDFVMNPSTRSRGYGAELLRHAVAYATEKGALQIELTTNKKRIRAHEFYRSHGFESTHLKFVKNL</sequence>
<dbReference type="Proteomes" id="UP001154111">
    <property type="component" value="Chromosome"/>
</dbReference>
<organism evidence="5 7">
    <name type="scientific">Erysipelothrix amsterdamensis</name>
    <dbReference type="NCBI Taxonomy" id="2929157"/>
    <lineage>
        <taxon>Bacteria</taxon>
        <taxon>Bacillati</taxon>
        <taxon>Bacillota</taxon>
        <taxon>Erysipelotrichia</taxon>
        <taxon>Erysipelotrichales</taxon>
        <taxon>Erysipelotrichaceae</taxon>
        <taxon>Erysipelothrix</taxon>
    </lineage>
</organism>
<name>A0AAU9VHS3_9FIRM</name>
<evidence type="ECO:0000313" key="7">
    <source>
        <dbReference type="Proteomes" id="UP001154111"/>
    </source>
</evidence>
<dbReference type="EMBL" id="OW659496">
    <property type="protein sequence ID" value="CAH2763268.1"/>
    <property type="molecule type" value="Genomic_DNA"/>
</dbReference>
<dbReference type="CDD" id="cd04301">
    <property type="entry name" value="NAT_SF"/>
    <property type="match status" value="1"/>
</dbReference>
<dbReference type="SUPFAM" id="SSF55729">
    <property type="entry name" value="Acyl-CoA N-acyltransferases (Nat)"/>
    <property type="match status" value="1"/>
</dbReference>
<dbReference type="PANTHER" id="PTHR43877">
    <property type="entry name" value="AMINOALKYLPHOSPHONATE N-ACETYLTRANSFERASE-RELATED-RELATED"/>
    <property type="match status" value="1"/>
</dbReference>
<dbReference type="PROSITE" id="PS51186">
    <property type="entry name" value="GNAT"/>
    <property type="match status" value="1"/>
</dbReference>
<dbReference type="InterPro" id="IPR050832">
    <property type="entry name" value="Bact_Acetyltransf"/>
</dbReference>
<evidence type="ECO:0000313" key="5">
    <source>
        <dbReference type="EMBL" id="CAH2763307.1"/>
    </source>
</evidence>
<dbReference type="Proteomes" id="UP001154095">
    <property type="component" value="Chromosome"/>
</dbReference>
<proteinExistence type="predicted"/>
<dbReference type="Pfam" id="PF00583">
    <property type="entry name" value="Acetyltransf_1"/>
    <property type="match status" value="1"/>
</dbReference>
<dbReference type="AlphaFoldDB" id="A0AAU9VHS3"/>
<evidence type="ECO:0000256" key="1">
    <source>
        <dbReference type="ARBA" id="ARBA00022679"/>
    </source>
</evidence>
<dbReference type="PANTHER" id="PTHR43877:SF2">
    <property type="entry name" value="AMINOALKYLPHOSPHONATE N-ACETYLTRANSFERASE-RELATED"/>
    <property type="match status" value="1"/>
</dbReference>